<reference evidence="1 2" key="1">
    <citation type="journal article" date="2023" name="Microbiol. Spectr.">
        <title>Symbiosis of Carpenter Bees with Uncharacterized Lactic Acid Bacteria Showing NAD Auxotrophy.</title>
        <authorList>
            <person name="Kawasaki S."/>
            <person name="Ozawa K."/>
            <person name="Mori T."/>
            <person name="Yamamoto A."/>
            <person name="Ito M."/>
            <person name="Ohkuma M."/>
            <person name="Sakamoto M."/>
            <person name="Matsutani M."/>
        </authorList>
    </citation>
    <scope>NUCLEOTIDE SEQUENCE [LARGE SCALE GENOMIC DNA]</scope>
    <source>
        <strain evidence="1 2">KimC2</strain>
    </source>
</reference>
<dbReference type="KEGG" id="xak:KIMC2_17840"/>
<accession>A0AAU9DK67</accession>
<dbReference type="Pfam" id="PF01202">
    <property type="entry name" value="SKI"/>
    <property type="match status" value="1"/>
</dbReference>
<evidence type="ECO:0000313" key="2">
    <source>
        <dbReference type="Proteomes" id="UP001321804"/>
    </source>
</evidence>
<gene>
    <name evidence="1" type="ORF">KIMC2_17840</name>
</gene>
<dbReference type="SUPFAM" id="SSF52540">
    <property type="entry name" value="P-loop containing nucleoside triphosphate hydrolases"/>
    <property type="match status" value="1"/>
</dbReference>
<evidence type="ECO:0008006" key="3">
    <source>
        <dbReference type="Google" id="ProtNLM"/>
    </source>
</evidence>
<protein>
    <recommendedName>
        <fullName evidence="3">Shikimate kinase</fullName>
    </recommendedName>
</protein>
<dbReference type="InterPro" id="IPR031322">
    <property type="entry name" value="Shikimate/glucono_kinase"/>
</dbReference>
<sequence length="158" mass="18220">MADQLEVPFYDLNEEVEKLLQRLPPDQVNEIGWDEINTVEKTVLADLITKKGAVIAANSDLVDDEESFNILKYSDTAIIYLHGRFTETVAKFIASQLFSSEKIEQWVTDIFQILWQVRDQEYRSIADLMVEIDGKEPEQVAREIAEFITMEVGEDDLF</sequence>
<organism evidence="1 2">
    <name type="scientific">Xylocopilactobacillus apis</name>
    <dbReference type="NCBI Taxonomy" id="2932183"/>
    <lineage>
        <taxon>Bacteria</taxon>
        <taxon>Bacillati</taxon>
        <taxon>Bacillota</taxon>
        <taxon>Bacilli</taxon>
        <taxon>Lactobacillales</taxon>
        <taxon>Lactobacillaceae</taxon>
        <taxon>Xylocopilactobacillus</taxon>
    </lineage>
</organism>
<dbReference type="Gene3D" id="3.40.50.300">
    <property type="entry name" value="P-loop containing nucleotide triphosphate hydrolases"/>
    <property type="match status" value="1"/>
</dbReference>
<dbReference type="InterPro" id="IPR027417">
    <property type="entry name" value="P-loop_NTPase"/>
</dbReference>
<dbReference type="Proteomes" id="UP001321804">
    <property type="component" value="Chromosome"/>
</dbReference>
<dbReference type="EMBL" id="AP026801">
    <property type="protein sequence ID" value="BDR57222.1"/>
    <property type="molecule type" value="Genomic_DNA"/>
</dbReference>
<evidence type="ECO:0000313" key="1">
    <source>
        <dbReference type="EMBL" id="BDR57222.1"/>
    </source>
</evidence>
<proteinExistence type="predicted"/>
<name>A0AAU9DK67_9LACO</name>
<dbReference type="AlphaFoldDB" id="A0AAU9DK67"/>
<keyword evidence="2" id="KW-1185">Reference proteome</keyword>